<dbReference type="InterPro" id="IPR047040">
    <property type="entry name" value="FlhF__GTPase_dom"/>
</dbReference>
<dbReference type="AlphaFoldDB" id="A0A839URA9"/>
<dbReference type="GO" id="GO:0005886">
    <property type="term" value="C:plasma membrane"/>
    <property type="evidence" value="ECO:0007669"/>
    <property type="project" value="UniProtKB-SubCell"/>
</dbReference>
<feature type="region of interest" description="Disordered" evidence="14">
    <location>
        <begin position="79"/>
        <end position="115"/>
    </location>
</feature>
<evidence type="ECO:0000313" key="18">
    <source>
        <dbReference type="Proteomes" id="UP000559987"/>
    </source>
</evidence>
<evidence type="ECO:0000259" key="15">
    <source>
        <dbReference type="SMART" id="SM00382"/>
    </source>
</evidence>
<dbReference type="InterPro" id="IPR000897">
    <property type="entry name" value="SRP54_GTPase_dom"/>
</dbReference>
<dbReference type="EMBL" id="JACHXZ010000002">
    <property type="protein sequence ID" value="MBB3168406.1"/>
    <property type="molecule type" value="Genomic_DNA"/>
</dbReference>
<reference evidence="17 18" key="1">
    <citation type="submission" date="2020-08" db="EMBL/GenBank/DDBJ databases">
        <title>Genomic Encyclopedia of Type Strains, Phase III (KMG-III): the genomes of soil and plant-associated and newly described type strains.</title>
        <authorList>
            <person name="Whitman W."/>
        </authorList>
    </citation>
    <scope>NUCLEOTIDE SEQUENCE [LARGE SCALE GENOMIC DNA]</scope>
    <source>
        <strain evidence="17 18">CECT 8571</strain>
    </source>
</reference>
<dbReference type="GO" id="GO:0006614">
    <property type="term" value="P:SRP-dependent cotranslational protein targeting to membrane"/>
    <property type="evidence" value="ECO:0007669"/>
    <property type="project" value="UniProtKB-UniRule"/>
</dbReference>
<feature type="domain" description="SRP54-type proteins GTP-binding" evidence="16">
    <location>
        <begin position="263"/>
        <end position="454"/>
    </location>
</feature>
<dbReference type="CDD" id="cd17873">
    <property type="entry name" value="FlhF"/>
    <property type="match status" value="1"/>
</dbReference>
<dbReference type="GO" id="GO:0015031">
    <property type="term" value="P:protein transport"/>
    <property type="evidence" value="ECO:0007669"/>
    <property type="project" value="UniProtKB-KW"/>
</dbReference>
<evidence type="ECO:0000256" key="11">
    <source>
        <dbReference type="ARBA" id="ARBA00023225"/>
    </source>
</evidence>
<keyword evidence="6" id="KW-0547">Nucleotide-binding</keyword>
<dbReference type="GO" id="GO:0005525">
    <property type="term" value="F:GTP binding"/>
    <property type="evidence" value="ECO:0007669"/>
    <property type="project" value="UniProtKB-UniRule"/>
</dbReference>
<dbReference type="SMART" id="SM00962">
    <property type="entry name" value="SRP54"/>
    <property type="match status" value="1"/>
</dbReference>
<dbReference type="InterPro" id="IPR003593">
    <property type="entry name" value="AAA+_ATPase"/>
</dbReference>
<evidence type="ECO:0000256" key="7">
    <source>
        <dbReference type="ARBA" id="ARBA00022795"/>
    </source>
</evidence>
<sequence>MAIKKIVAANMRRALDIAREQLGPEAIILSTRRHPDGIELMATVEEPGQLPEEQRAFAGQRSEPDAAAPLNSDNAWQHQHSVTEALSDAGSTPRPAARASMPKPEAGRTLFGGKTGPQLAAEIEAARKRMLAERDQSAEAKAPGGAEGDLWASQLQNRAVSTPAPQPVAKQSDPSVEMARLHEELSEMRELLRLQLEQGQSPQTRSSNPLVKRLASLGLPEFQCERLVASVDTDHQPDKAWPEALALLSQRLPVSGRDIVASGGVYAFVGPTGVGKTTTLAKLAVRHVLAHGPEGLALVTTDNYRLAAHEQISSLGRLLGVPVKVVGDGESLEQVLVNLSHKQLVLIDTAGLRHGDARLKRQLNQLRSAGKVNSLLVLAANSQSQMLKASYHAYGAAHPVATILTKLDETPSLGEALGMLMQQRMPLAYTTDGQEIPADIQVAKGHQIVAKAAKSAVSAVPERASQSAQQSALQVQAEQL</sequence>
<dbReference type="InterPro" id="IPR020006">
    <property type="entry name" value="FlhF"/>
</dbReference>
<evidence type="ECO:0000256" key="10">
    <source>
        <dbReference type="ARBA" id="ARBA00023136"/>
    </source>
</evidence>
<keyword evidence="10" id="KW-0472">Membrane</keyword>
<dbReference type="Gene3D" id="3.40.50.300">
    <property type="entry name" value="P-loop containing nucleotide triphosphate hydrolases"/>
    <property type="match status" value="1"/>
</dbReference>
<dbReference type="RefSeq" id="WP_183909889.1">
    <property type="nucleotide sequence ID" value="NZ_JACHXZ010000002.1"/>
</dbReference>
<dbReference type="PANTHER" id="PTHR43134">
    <property type="entry name" value="SIGNAL RECOGNITION PARTICLE RECEPTOR SUBUNIT ALPHA"/>
    <property type="match status" value="1"/>
</dbReference>
<keyword evidence="7" id="KW-1005">Bacterial flagellum biogenesis</keyword>
<feature type="domain" description="AAA+ ATPase" evidence="15">
    <location>
        <begin position="262"/>
        <end position="413"/>
    </location>
</feature>
<organism evidence="17 18">
    <name type="scientific">Simiduia aestuariiviva</name>
    <dbReference type="NCBI Taxonomy" id="1510459"/>
    <lineage>
        <taxon>Bacteria</taxon>
        <taxon>Pseudomonadati</taxon>
        <taxon>Pseudomonadota</taxon>
        <taxon>Gammaproteobacteria</taxon>
        <taxon>Cellvibrionales</taxon>
        <taxon>Cellvibrionaceae</taxon>
        <taxon>Simiduia</taxon>
    </lineage>
</organism>
<dbReference type="InterPro" id="IPR027417">
    <property type="entry name" value="P-loop_NTPase"/>
</dbReference>
<evidence type="ECO:0000256" key="1">
    <source>
        <dbReference type="ARBA" id="ARBA00004413"/>
    </source>
</evidence>
<evidence type="ECO:0000256" key="14">
    <source>
        <dbReference type="SAM" id="MobiDB-lite"/>
    </source>
</evidence>
<keyword evidence="11" id="KW-1006">Bacterial flagellum protein export</keyword>
<evidence type="ECO:0000256" key="5">
    <source>
        <dbReference type="ARBA" id="ARBA00022475"/>
    </source>
</evidence>
<dbReference type="NCBIfam" id="TIGR03499">
    <property type="entry name" value="FlhF"/>
    <property type="match status" value="1"/>
</dbReference>
<dbReference type="SUPFAM" id="SSF52540">
    <property type="entry name" value="P-loop containing nucleoside triphosphate hydrolases"/>
    <property type="match status" value="1"/>
</dbReference>
<dbReference type="Proteomes" id="UP000559987">
    <property type="component" value="Unassembled WGS sequence"/>
</dbReference>
<comment type="similarity">
    <text evidence="2">Belongs to the GTP-binding SRP family.</text>
</comment>
<keyword evidence="17" id="KW-0282">Flagellum</keyword>
<evidence type="ECO:0000256" key="13">
    <source>
        <dbReference type="NCBIfam" id="TIGR03499"/>
    </source>
</evidence>
<dbReference type="PANTHER" id="PTHR43134:SF3">
    <property type="entry name" value="FLAGELLAR BIOSYNTHESIS PROTEIN FLHF"/>
    <property type="match status" value="1"/>
</dbReference>
<keyword evidence="17" id="KW-0969">Cilium</keyword>
<comment type="function">
    <text evidence="12">Necessary for flagellar biosynthesis. May be involved in translocation of the flagellum.</text>
</comment>
<evidence type="ECO:0000256" key="4">
    <source>
        <dbReference type="ARBA" id="ARBA00022448"/>
    </source>
</evidence>
<comment type="subcellular location">
    <subcellularLocation>
        <location evidence="1">Cell membrane</location>
        <topology evidence="1">Peripheral membrane protein</topology>
        <orientation evidence="1">Cytoplasmic side</orientation>
    </subcellularLocation>
</comment>
<dbReference type="FunFam" id="3.40.50.300:FF:000695">
    <property type="entry name" value="Flagellar biosynthesis regulator FlhF"/>
    <property type="match status" value="1"/>
</dbReference>
<gene>
    <name evidence="17" type="ORF">FHS30_001590</name>
</gene>
<name>A0A839URA9_9GAMM</name>
<evidence type="ECO:0000256" key="8">
    <source>
        <dbReference type="ARBA" id="ARBA00022927"/>
    </source>
</evidence>
<accession>A0A839URA9</accession>
<keyword evidence="9" id="KW-0342">GTP-binding</keyword>
<dbReference type="Pfam" id="PF00448">
    <property type="entry name" value="SRP54"/>
    <property type="match status" value="1"/>
</dbReference>
<dbReference type="GO" id="GO:0044781">
    <property type="term" value="P:bacterial-type flagellum organization"/>
    <property type="evidence" value="ECO:0007669"/>
    <property type="project" value="UniProtKB-UniRule"/>
</dbReference>
<evidence type="ECO:0000256" key="2">
    <source>
        <dbReference type="ARBA" id="ARBA00008531"/>
    </source>
</evidence>
<dbReference type="GO" id="GO:0003924">
    <property type="term" value="F:GTPase activity"/>
    <property type="evidence" value="ECO:0007669"/>
    <property type="project" value="UniProtKB-UniRule"/>
</dbReference>
<keyword evidence="8" id="KW-0653">Protein transport</keyword>
<protein>
    <recommendedName>
        <fullName evidence="3 13">Flagellar biosynthesis protein FlhF</fullName>
    </recommendedName>
</protein>
<evidence type="ECO:0000256" key="6">
    <source>
        <dbReference type="ARBA" id="ARBA00022741"/>
    </source>
</evidence>
<keyword evidence="18" id="KW-1185">Reference proteome</keyword>
<evidence type="ECO:0000259" key="16">
    <source>
        <dbReference type="SMART" id="SM00962"/>
    </source>
</evidence>
<keyword evidence="4" id="KW-0813">Transport</keyword>
<evidence type="ECO:0000313" key="17">
    <source>
        <dbReference type="EMBL" id="MBB3168406.1"/>
    </source>
</evidence>
<dbReference type="SMART" id="SM00382">
    <property type="entry name" value="AAA"/>
    <property type="match status" value="1"/>
</dbReference>
<comment type="caution">
    <text evidence="17">The sequence shown here is derived from an EMBL/GenBank/DDBJ whole genome shotgun (WGS) entry which is preliminary data.</text>
</comment>
<evidence type="ECO:0000256" key="9">
    <source>
        <dbReference type="ARBA" id="ARBA00023134"/>
    </source>
</evidence>
<dbReference type="GO" id="GO:0005047">
    <property type="term" value="F:signal recognition particle binding"/>
    <property type="evidence" value="ECO:0007669"/>
    <property type="project" value="TreeGrafter"/>
</dbReference>
<evidence type="ECO:0000256" key="3">
    <source>
        <dbReference type="ARBA" id="ARBA00014919"/>
    </source>
</evidence>
<evidence type="ECO:0000256" key="12">
    <source>
        <dbReference type="ARBA" id="ARBA00025337"/>
    </source>
</evidence>
<keyword evidence="5" id="KW-1003">Cell membrane</keyword>
<keyword evidence="17" id="KW-0966">Cell projection</keyword>
<proteinExistence type="inferred from homology"/>